<organism evidence="7 8">
    <name type="scientific">candidate division WWE3 bacterium CG22_combo_CG10-13_8_21_14_all_39_12</name>
    <dbReference type="NCBI Taxonomy" id="1975094"/>
    <lineage>
        <taxon>Bacteria</taxon>
        <taxon>Katanobacteria</taxon>
    </lineage>
</organism>
<gene>
    <name evidence="7" type="ORF">COX05_00315</name>
</gene>
<dbReference type="Proteomes" id="UP000228495">
    <property type="component" value="Unassembled WGS sequence"/>
</dbReference>
<dbReference type="PANTHER" id="PTHR30093">
    <property type="entry name" value="GENERAL SECRETION PATHWAY PROTEIN G"/>
    <property type="match status" value="1"/>
</dbReference>
<dbReference type="EMBL" id="PCSU01000003">
    <property type="protein sequence ID" value="PIP56970.1"/>
    <property type="molecule type" value="Genomic_DNA"/>
</dbReference>
<dbReference type="InterPro" id="IPR045584">
    <property type="entry name" value="Pilin-like"/>
</dbReference>
<evidence type="ECO:0000256" key="4">
    <source>
        <dbReference type="ARBA" id="ARBA00022989"/>
    </source>
</evidence>
<dbReference type="GO" id="GO:0015627">
    <property type="term" value="C:type II protein secretion system complex"/>
    <property type="evidence" value="ECO:0007669"/>
    <property type="project" value="InterPro"/>
</dbReference>
<proteinExistence type="predicted"/>
<evidence type="ECO:0000256" key="3">
    <source>
        <dbReference type="ARBA" id="ARBA00022692"/>
    </source>
</evidence>
<comment type="subcellular location">
    <subcellularLocation>
        <location evidence="1">Membrane</location>
        <topology evidence="1">Single-pass membrane protein</topology>
    </subcellularLocation>
</comment>
<feature type="transmembrane region" description="Helical" evidence="6">
    <location>
        <begin position="12"/>
        <end position="34"/>
    </location>
</feature>
<keyword evidence="5 6" id="KW-0472">Membrane</keyword>
<keyword evidence="3 6" id="KW-0812">Transmembrane</keyword>
<dbReference type="GO" id="GO:0015628">
    <property type="term" value="P:protein secretion by the type II secretion system"/>
    <property type="evidence" value="ECO:0007669"/>
    <property type="project" value="InterPro"/>
</dbReference>
<name>A0A2H0BIZ0_UNCKA</name>
<dbReference type="PRINTS" id="PR00885">
    <property type="entry name" value="BCTERIALGSPH"/>
</dbReference>
<accession>A0A2H0BIZ0</accession>
<evidence type="ECO:0000256" key="5">
    <source>
        <dbReference type="ARBA" id="ARBA00023136"/>
    </source>
</evidence>
<sequence>MKLPKFVQQGFTLIELLVVIAVLGILAAVVLVAIDPGARIDEANDAGVRSNVSQVATAVETCFTAAAGSGGDYDDCNDSTELIAGKFLKAAGILTDVTISVNAANDKVVVYGTLEAASAACPGTTTGTKYWTYRSDTGESLIECGSSAPTPTT</sequence>
<evidence type="ECO:0000313" key="8">
    <source>
        <dbReference type="Proteomes" id="UP000228495"/>
    </source>
</evidence>
<dbReference type="PROSITE" id="PS00409">
    <property type="entry name" value="PROKAR_NTER_METHYL"/>
    <property type="match status" value="1"/>
</dbReference>
<dbReference type="SUPFAM" id="SSF54523">
    <property type="entry name" value="Pili subunits"/>
    <property type="match status" value="1"/>
</dbReference>
<dbReference type="InterPro" id="IPR012902">
    <property type="entry name" value="N_methyl_site"/>
</dbReference>
<evidence type="ECO:0000256" key="2">
    <source>
        <dbReference type="ARBA" id="ARBA00022481"/>
    </source>
</evidence>
<dbReference type="InterPro" id="IPR002416">
    <property type="entry name" value="T2SS_protein-GspH"/>
</dbReference>
<keyword evidence="2" id="KW-0488">Methylation</keyword>
<dbReference type="Pfam" id="PF07963">
    <property type="entry name" value="N_methyl"/>
    <property type="match status" value="1"/>
</dbReference>
<dbReference type="GO" id="GO:0016020">
    <property type="term" value="C:membrane"/>
    <property type="evidence" value="ECO:0007669"/>
    <property type="project" value="UniProtKB-SubCell"/>
</dbReference>
<protein>
    <recommendedName>
        <fullName evidence="9">Pili assembly chaperone</fullName>
    </recommendedName>
</protein>
<reference evidence="7 8" key="1">
    <citation type="submission" date="2017-09" db="EMBL/GenBank/DDBJ databases">
        <title>Depth-based differentiation of microbial function through sediment-hosted aquifers and enrichment of novel symbionts in the deep terrestrial subsurface.</title>
        <authorList>
            <person name="Probst A.J."/>
            <person name="Ladd B."/>
            <person name="Jarett J.K."/>
            <person name="Geller-Mcgrath D.E."/>
            <person name="Sieber C.M."/>
            <person name="Emerson J.B."/>
            <person name="Anantharaman K."/>
            <person name="Thomas B.C."/>
            <person name="Malmstrom R."/>
            <person name="Stieglmeier M."/>
            <person name="Klingl A."/>
            <person name="Woyke T."/>
            <person name="Ryan C.M."/>
            <person name="Banfield J.F."/>
        </authorList>
    </citation>
    <scope>NUCLEOTIDE SEQUENCE [LARGE SCALE GENOMIC DNA]</scope>
    <source>
        <strain evidence="7">CG22_combo_CG10-13_8_21_14_all_39_12</strain>
    </source>
</reference>
<dbReference type="NCBIfam" id="TIGR02532">
    <property type="entry name" value="IV_pilin_GFxxxE"/>
    <property type="match status" value="1"/>
</dbReference>
<evidence type="ECO:0000256" key="6">
    <source>
        <dbReference type="SAM" id="Phobius"/>
    </source>
</evidence>
<comment type="caution">
    <text evidence="7">The sequence shown here is derived from an EMBL/GenBank/DDBJ whole genome shotgun (WGS) entry which is preliminary data.</text>
</comment>
<evidence type="ECO:0000313" key="7">
    <source>
        <dbReference type="EMBL" id="PIP56970.1"/>
    </source>
</evidence>
<dbReference type="Gene3D" id="3.30.700.10">
    <property type="entry name" value="Glycoprotein, Type 4 Pilin"/>
    <property type="match status" value="1"/>
</dbReference>
<keyword evidence="4 6" id="KW-1133">Transmembrane helix</keyword>
<evidence type="ECO:0008006" key="9">
    <source>
        <dbReference type="Google" id="ProtNLM"/>
    </source>
</evidence>
<evidence type="ECO:0000256" key="1">
    <source>
        <dbReference type="ARBA" id="ARBA00004167"/>
    </source>
</evidence>
<dbReference type="AlphaFoldDB" id="A0A2H0BIZ0"/>